<comment type="similarity">
    <text evidence="3 7">Belongs to the MoeA family.</text>
</comment>
<keyword evidence="7" id="KW-0460">Magnesium</keyword>
<dbReference type="CDD" id="cd00887">
    <property type="entry name" value="MoeA"/>
    <property type="match status" value="1"/>
</dbReference>
<protein>
    <recommendedName>
        <fullName evidence="7">Molybdopterin molybdenumtransferase</fullName>
        <ecNumber evidence="7">2.10.1.1</ecNumber>
    </recommendedName>
</protein>
<dbReference type="PANTHER" id="PTHR10192:SF5">
    <property type="entry name" value="GEPHYRIN"/>
    <property type="match status" value="1"/>
</dbReference>
<dbReference type="GO" id="GO:0046872">
    <property type="term" value="F:metal ion binding"/>
    <property type="evidence" value="ECO:0007669"/>
    <property type="project" value="UniProtKB-UniRule"/>
</dbReference>
<dbReference type="NCBIfam" id="TIGR00177">
    <property type="entry name" value="molyb_syn"/>
    <property type="match status" value="1"/>
</dbReference>
<comment type="catalytic activity">
    <reaction evidence="6">
        <text>adenylyl-molybdopterin + molybdate = Mo-molybdopterin + AMP + H(+)</text>
        <dbReference type="Rhea" id="RHEA:35047"/>
        <dbReference type="ChEBI" id="CHEBI:15378"/>
        <dbReference type="ChEBI" id="CHEBI:36264"/>
        <dbReference type="ChEBI" id="CHEBI:62727"/>
        <dbReference type="ChEBI" id="CHEBI:71302"/>
        <dbReference type="ChEBI" id="CHEBI:456215"/>
        <dbReference type="EC" id="2.10.1.1"/>
    </reaction>
</comment>
<name>A0A365YBY5_9MICC</name>
<dbReference type="RefSeq" id="WP_113607680.1">
    <property type="nucleotide sequence ID" value="NZ_POAF01000006.1"/>
</dbReference>
<comment type="cofactor">
    <cofactor evidence="7">
        <name>Mg(2+)</name>
        <dbReference type="ChEBI" id="CHEBI:18420"/>
    </cofactor>
</comment>
<dbReference type="Pfam" id="PF03453">
    <property type="entry name" value="MoeA_N"/>
    <property type="match status" value="1"/>
</dbReference>
<gene>
    <name evidence="9" type="ORF">C1H84_13710</name>
</gene>
<dbReference type="EC" id="2.10.1.1" evidence="7"/>
<accession>A0A365YBY5</accession>
<dbReference type="SMART" id="SM00852">
    <property type="entry name" value="MoCF_biosynth"/>
    <property type="match status" value="1"/>
</dbReference>
<dbReference type="Pfam" id="PF03454">
    <property type="entry name" value="MoeA_C"/>
    <property type="match status" value="1"/>
</dbReference>
<dbReference type="UniPathway" id="UPA00344"/>
<comment type="caution">
    <text evidence="9">The sequence shown here is derived from an EMBL/GenBank/DDBJ whole genome shotgun (WGS) entry which is preliminary data.</text>
</comment>
<evidence type="ECO:0000313" key="9">
    <source>
        <dbReference type="EMBL" id="RBM00172.1"/>
    </source>
</evidence>
<dbReference type="InterPro" id="IPR005110">
    <property type="entry name" value="MoeA_linker/N"/>
</dbReference>
<dbReference type="InterPro" id="IPR001453">
    <property type="entry name" value="MoaB/Mog_dom"/>
</dbReference>
<keyword evidence="10" id="KW-1185">Reference proteome</keyword>
<dbReference type="GO" id="GO:0005829">
    <property type="term" value="C:cytosol"/>
    <property type="evidence" value="ECO:0007669"/>
    <property type="project" value="TreeGrafter"/>
</dbReference>
<evidence type="ECO:0000256" key="3">
    <source>
        <dbReference type="ARBA" id="ARBA00010763"/>
    </source>
</evidence>
<dbReference type="NCBIfam" id="NF045515">
    <property type="entry name" value="Glp_gephyrin"/>
    <property type="match status" value="1"/>
</dbReference>
<evidence type="ECO:0000259" key="8">
    <source>
        <dbReference type="SMART" id="SM00852"/>
    </source>
</evidence>
<dbReference type="AlphaFoldDB" id="A0A365YBY5"/>
<keyword evidence="5 7" id="KW-0501">Molybdenum cofactor biosynthesis</keyword>
<sequence length="419" mass="42630">MAPDSRSGAGPGAAPVPPEEHLRAVLQLVRPLPPVQLSLAEPGDFAALHGAVLAQDVAAAHPLPLWENSAMDGYAVRAADTAQAPVDLQVLGVVPAGSGADPVLGPGQTVRIMTGAPLPSSADAVVRVEDTSGFHPGTVRINTAVQPGRDVRRAGEDRAAGAPVALAGEPLTAARLSALAAAGAAALLVRPAPKIAVLVTGAELRTPGSALSRGQIPESNSLLLAGLLAESGLPAATVEHCPDDPGLVRQRLDALGAQHDAVISTGGVGPGEYDVMRQVLEQEPEVRAVRLALRPGAPQCVGRLRAGALVFALPGNPVSAAVGFELFVRPALRALQSHASLRRPVLRSTVLRGWKSPPGRLQALPVVFDEHGGCAPAVDAASISHSVGGFGAAQGYALIGPDTSQVRPGDTVDVLRLQP</sequence>
<evidence type="ECO:0000256" key="1">
    <source>
        <dbReference type="ARBA" id="ARBA00002901"/>
    </source>
</evidence>
<comment type="function">
    <text evidence="1 7">Catalyzes the insertion of molybdate into adenylated molybdopterin with the concomitant release of AMP.</text>
</comment>
<keyword evidence="7" id="KW-0479">Metal-binding</keyword>
<dbReference type="GO" id="GO:0006777">
    <property type="term" value="P:Mo-molybdopterin cofactor biosynthetic process"/>
    <property type="evidence" value="ECO:0007669"/>
    <property type="project" value="UniProtKB-UniRule"/>
</dbReference>
<dbReference type="SUPFAM" id="SSF53218">
    <property type="entry name" value="Molybdenum cofactor biosynthesis proteins"/>
    <property type="match status" value="1"/>
</dbReference>
<dbReference type="InterPro" id="IPR036425">
    <property type="entry name" value="MoaB/Mog-like_dom_sf"/>
</dbReference>
<dbReference type="Gene3D" id="3.90.105.10">
    <property type="entry name" value="Molybdopterin biosynthesis moea protein, domain 2"/>
    <property type="match status" value="1"/>
</dbReference>
<dbReference type="Gene3D" id="2.40.340.10">
    <property type="entry name" value="MoeA, C-terminal, domain IV"/>
    <property type="match status" value="1"/>
</dbReference>
<dbReference type="InterPro" id="IPR036688">
    <property type="entry name" value="MoeA_C_domain_IV_sf"/>
</dbReference>
<dbReference type="InterPro" id="IPR038987">
    <property type="entry name" value="MoeA-like"/>
</dbReference>
<dbReference type="EMBL" id="POAF01000006">
    <property type="protein sequence ID" value="RBM00172.1"/>
    <property type="molecule type" value="Genomic_DNA"/>
</dbReference>
<evidence type="ECO:0000256" key="5">
    <source>
        <dbReference type="ARBA" id="ARBA00023150"/>
    </source>
</evidence>
<evidence type="ECO:0000256" key="4">
    <source>
        <dbReference type="ARBA" id="ARBA00022505"/>
    </source>
</evidence>
<dbReference type="FunFam" id="2.170.190.11:FF:000001">
    <property type="entry name" value="Molybdopterin molybdenumtransferase"/>
    <property type="match status" value="1"/>
</dbReference>
<dbReference type="SUPFAM" id="SSF63867">
    <property type="entry name" value="MoeA C-terminal domain-like"/>
    <property type="match status" value="1"/>
</dbReference>
<evidence type="ECO:0000256" key="2">
    <source>
        <dbReference type="ARBA" id="ARBA00005046"/>
    </source>
</evidence>
<dbReference type="Gene3D" id="2.170.190.11">
    <property type="entry name" value="Molybdopterin biosynthesis moea protein, domain 3"/>
    <property type="match status" value="1"/>
</dbReference>
<dbReference type="SUPFAM" id="SSF63882">
    <property type="entry name" value="MoeA N-terminal region -like"/>
    <property type="match status" value="1"/>
</dbReference>
<evidence type="ECO:0000313" key="10">
    <source>
        <dbReference type="Proteomes" id="UP000252167"/>
    </source>
</evidence>
<organism evidence="9 10">
    <name type="scientific">Glutamicibacter soli</name>
    <dbReference type="NCBI Taxonomy" id="453836"/>
    <lineage>
        <taxon>Bacteria</taxon>
        <taxon>Bacillati</taxon>
        <taxon>Actinomycetota</taxon>
        <taxon>Actinomycetes</taxon>
        <taxon>Micrococcales</taxon>
        <taxon>Micrococcaceae</taxon>
        <taxon>Glutamicibacter</taxon>
    </lineage>
</organism>
<dbReference type="Proteomes" id="UP000252167">
    <property type="component" value="Unassembled WGS sequence"/>
</dbReference>
<comment type="pathway">
    <text evidence="2 7">Cofactor biosynthesis; molybdopterin biosynthesis.</text>
</comment>
<dbReference type="GO" id="GO:0061599">
    <property type="term" value="F:molybdopterin molybdotransferase activity"/>
    <property type="evidence" value="ECO:0007669"/>
    <property type="project" value="UniProtKB-UniRule"/>
</dbReference>
<reference evidence="9 10" key="1">
    <citation type="submission" date="2018-01" db="EMBL/GenBank/DDBJ databases">
        <title>Glutamicibacter soli strain NHPC-3 Whole genome sequence and assembly.</title>
        <authorList>
            <person name="Choudhury P."/>
            <person name="Gupta D."/>
            <person name="Sengupta K."/>
            <person name="Jawed A."/>
            <person name="Sultana N."/>
            <person name="Saha P."/>
        </authorList>
    </citation>
    <scope>NUCLEOTIDE SEQUENCE [LARGE SCALE GENOMIC DNA]</scope>
    <source>
        <strain evidence="9 10">NHPC-3</strain>
    </source>
</reference>
<evidence type="ECO:0000256" key="7">
    <source>
        <dbReference type="RuleBase" id="RU365090"/>
    </source>
</evidence>
<dbReference type="PANTHER" id="PTHR10192">
    <property type="entry name" value="MOLYBDOPTERIN BIOSYNTHESIS PROTEIN"/>
    <property type="match status" value="1"/>
</dbReference>
<dbReference type="Pfam" id="PF00994">
    <property type="entry name" value="MoCF_biosynth"/>
    <property type="match status" value="1"/>
</dbReference>
<keyword evidence="7 9" id="KW-0808">Transferase</keyword>
<proteinExistence type="inferred from homology"/>
<dbReference type="InterPro" id="IPR036135">
    <property type="entry name" value="MoeA_linker/N_sf"/>
</dbReference>
<dbReference type="InterPro" id="IPR005111">
    <property type="entry name" value="MoeA_C_domain_IV"/>
</dbReference>
<evidence type="ECO:0000256" key="6">
    <source>
        <dbReference type="ARBA" id="ARBA00047317"/>
    </source>
</evidence>
<dbReference type="Gene3D" id="3.40.980.10">
    <property type="entry name" value="MoaB/Mog-like domain"/>
    <property type="match status" value="1"/>
</dbReference>
<feature type="domain" description="MoaB/Mog" evidence="8">
    <location>
        <begin position="196"/>
        <end position="334"/>
    </location>
</feature>
<keyword evidence="4 7" id="KW-0500">Molybdenum</keyword>